<keyword evidence="4" id="KW-0479">Metal-binding</keyword>
<keyword evidence="5" id="KW-0408">Iron</keyword>
<evidence type="ECO:0000256" key="1">
    <source>
        <dbReference type="ARBA" id="ARBA00022448"/>
    </source>
</evidence>
<keyword evidence="1 6" id="KW-0813">Transport</keyword>
<organism evidence="9 10">
    <name type="scientific">Steinernema glaseri</name>
    <dbReference type="NCBI Taxonomy" id="37863"/>
    <lineage>
        <taxon>Eukaryota</taxon>
        <taxon>Metazoa</taxon>
        <taxon>Ecdysozoa</taxon>
        <taxon>Nematoda</taxon>
        <taxon>Chromadorea</taxon>
        <taxon>Rhabditida</taxon>
        <taxon>Tylenchina</taxon>
        <taxon>Panagrolaimomorpha</taxon>
        <taxon>Strongyloidoidea</taxon>
        <taxon>Steinernematidae</taxon>
        <taxon>Steinernema</taxon>
    </lineage>
</organism>
<proteinExistence type="inferred from homology"/>
<keyword evidence="2 6" id="KW-0349">Heme</keyword>
<evidence type="ECO:0000313" key="9">
    <source>
        <dbReference type="Proteomes" id="UP000095287"/>
    </source>
</evidence>
<accession>A0A1I7ZA39</accession>
<dbReference type="PANTHER" id="PTHR46458">
    <property type="entry name" value="BLR2807 PROTEIN"/>
    <property type="match status" value="1"/>
</dbReference>
<feature type="domain" description="Globin" evidence="8">
    <location>
        <begin position="151"/>
        <end position="298"/>
    </location>
</feature>
<evidence type="ECO:0000313" key="10">
    <source>
        <dbReference type="WBParaSite" id="L893_g24436.t1"/>
    </source>
</evidence>
<dbReference type="Pfam" id="PF00042">
    <property type="entry name" value="Globin"/>
    <property type="match status" value="1"/>
</dbReference>
<evidence type="ECO:0000256" key="4">
    <source>
        <dbReference type="ARBA" id="ARBA00022723"/>
    </source>
</evidence>
<dbReference type="SUPFAM" id="SSF46458">
    <property type="entry name" value="Globin-like"/>
    <property type="match status" value="1"/>
</dbReference>
<dbReference type="InterPro" id="IPR009050">
    <property type="entry name" value="Globin-like_sf"/>
</dbReference>
<dbReference type="Proteomes" id="UP000095287">
    <property type="component" value="Unplaced"/>
</dbReference>
<dbReference type="GO" id="GO:0020037">
    <property type="term" value="F:heme binding"/>
    <property type="evidence" value="ECO:0007669"/>
    <property type="project" value="InterPro"/>
</dbReference>
<sequence>MEARGGAVAEPELFFRDSSFRSGQKTMGNNGSTDAMPLASASAVVSPVQSRTTRSVTRHASFGNTRSSMKRSSIIVPRPAAQSYGSQDIPMGSPRRRLGRCSRSQSLEQRSISPPIKMDRHKLSEGEASHGGIIDPTLRQSAQPQFQISGDLSPQQINTVKRTWKQTFKEDEMEIAIQLLLRIFQLDPRAKQWFYLSGVPECELRQNDVFKEHVKAFEPTLIFVMGHLHDATSLSRHLQQLGGRHVRYTGVTYKSSYWKTFMQALLEVVGVEGSQYNVWEAWTILGAFCVEQMRIGYKIEHKLQREAERLLLKHRRHDTRPSQSPSR</sequence>
<evidence type="ECO:0000256" key="2">
    <source>
        <dbReference type="ARBA" id="ARBA00022617"/>
    </source>
</evidence>
<keyword evidence="9" id="KW-1185">Reference proteome</keyword>
<keyword evidence="3 6" id="KW-0561">Oxygen transport</keyword>
<dbReference type="Gene3D" id="1.10.490.10">
    <property type="entry name" value="Globins"/>
    <property type="match status" value="1"/>
</dbReference>
<evidence type="ECO:0000256" key="3">
    <source>
        <dbReference type="ARBA" id="ARBA00022621"/>
    </source>
</evidence>
<feature type="compositionally biased region" description="Polar residues" evidence="7">
    <location>
        <begin position="62"/>
        <end position="71"/>
    </location>
</feature>
<dbReference type="InterPro" id="IPR000971">
    <property type="entry name" value="Globin"/>
</dbReference>
<evidence type="ECO:0000256" key="5">
    <source>
        <dbReference type="ARBA" id="ARBA00023004"/>
    </source>
</evidence>
<dbReference type="CDD" id="cd01040">
    <property type="entry name" value="Mb-like"/>
    <property type="match status" value="1"/>
</dbReference>
<dbReference type="PANTHER" id="PTHR46458:SF1">
    <property type="entry name" value="GEO09476P1"/>
    <property type="match status" value="1"/>
</dbReference>
<dbReference type="GO" id="GO:0019825">
    <property type="term" value="F:oxygen binding"/>
    <property type="evidence" value="ECO:0007669"/>
    <property type="project" value="InterPro"/>
</dbReference>
<dbReference type="GO" id="GO:0046872">
    <property type="term" value="F:metal ion binding"/>
    <property type="evidence" value="ECO:0007669"/>
    <property type="project" value="UniProtKB-KW"/>
</dbReference>
<dbReference type="InterPro" id="IPR012292">
    <property type="entry name" value="Globin/Proto"/>
</dbReference>
<dbReference type="InterPro" id="IPR050532">
    <property type="entry name" value="Globin-like_OT"/>
</dbReference>
<name>A0A1I7ZA39_9BILA</name>
<evidence type="ECO:0000256" key="6">
    <source>
        <dbReference type="RuleBase" id="RU000356"/>
    </source>
</evidence>
<dbReference type="GO" id="GO:0005344">
    <property type="term" value="F:oxygen carrier activity"/>
    <property type="evidence" value="ECO:0007669"/>
    <property type="project" value="UniProtKB-KW"/>
</dbReference>
<comment type="similarity">
    <text evidence="6">Belongs to the globin family.</text>
</comment>
<evidence type="ECO:0000259" key="8">
    <source>
        <dbReference type="PROSITE" id="PS01033"/>
    </source>
</evidence>
<dbReference type="WBParaSite" id="L893_g24436.t1">
    <property type="protein sequence ID" value="L893_g24436.t1"/>
    <property type="gene ID" value="L893_g24436"/>
</dbReference>
<evidence type="ECO:0000256" key="7">
    <source>
        <dbReference type="SAM" id="MobiDB-lite"/>
    </source>
</evidence>
<protein>
    <submittedName>
        <fullName evidence="10">GLOBIN domain-containing protein</fullName>
    </submittedName>
</protein>
<dbReference type="AlphaFoldDB" id="A0A1I7ZA39"/>
<dbReference type="InterPro" id="IPR044399">
    <property type="entry name" value="Mb-like_M"/>
</dbReference>
<dbReference type="PROSITE" id="PS01033">
    <property type="entry name" value="GLOBIN"/>
    <property type="match status" value="1"/>
</dbReference>
<feature type="region of interest" description="Disordered" evidence="7">
    <location>
        <begin position="45"/>
        <end position="109"/>
    </location>
</feature>
<reference evidence="10" key="1">
    <citation type="submission" date="2016-11" db="UniProtKB">
        <authorList>
            <consortium name="WormBaseParasite"/>
        </authorList>
    </citation>
    <scope>IDENTIFICATION</scope>
</reference>